<reference evidence="2" key="1">
    <citation type="submission" date="2022-07" db="EMBL/GenBank/DDBJ databases">
        <authorList>
            <person name="Li W.-J."/>
            <person name="Deng Q.-Q."/>
        </authorList>
    </citation>
    <scope>NUCLEOTIDE SEQUENCE</scope>
    <source>
        <strain evidence="2">SYSU M60031</strain>
    </source>
</reference>
<dbReference type="Proteomes" id="UP001156102">
    <property type="component" value="Unassembled WGS sequence"/>
</dbReference>
<keyword evidence="1" id="KW-1133">Transmembrane helix</keyword>
<evidence type="ECO:0000313" key="3">
    <source>
        <dbReference type="Proteomes" id="UP001156102"/>
    </source>
</evidence>
<feature type="transmembrane region" description="Helical" evidence="1">
    <location>
        <begin position="234"/>
        <end position="256"/>
    </location>
</feature>
<organism evidence="2 3">
    <name type="scientific">Ectobacillus ponti</name>
    <dbReference type="NCBI Taxonomy" id="2961894"/>
    <lineage>
        <taxon>Bacteria</taxon>
        <taxon>Bacillati</taxon>
        <taxon>Bacillota</taxon>
        <taxon>Bacilli</taxon>
        <taxon>Bacillales</taxon>
        <taxon>Bacillaceae</taxon>
        <taxon>Ectobacillus</taxon>
    </lineage>
</organism>
<keyword evidence="3" id="KW-1185">Reference proteome</keyword>
<name>A0AA42BPM6_9BACI</name>
<accession>A0AA42BPM6</accession>
<feature type="transmembrane region" description="Helical" evidence="1">
    <location>
        <begin position="134"/>
        <end position="152"/>
    </location>
</feature>
<proteinExistence type="predicted"/>
<comment type="caution">
    <text evidence="2">The sequence shown here is derived from an EMBL/GenBank/DDBJ whole genome shotgun (WGS) entry which is preliminary data.</text>
</comment>
<gene>
    <name evidence="2" type="ORF">NK662_10185</name>
</gene>
<protein>
    <submittedName>
        <fullName evidence="2">Uncharacterized protein</fullName>
    </submittedName>
</protein>
<evidence type="ECO:0000256" key="1">
    <source>
        <dbReference type="SAM" id="Phobius"/>
    </source>
</evidence>
<dbReference type="RefSeq" id="WP_254758816.1">
    <property type="nucleotide sequence ID" value="NZ_JANCLT010000004.1"/>
</dbReference>
<feature type="transmembrane region" description="Helical" evidence="1">
    <location>
        <begin position="200"/>
        <end position="222"/>
    </location>
</feature>
<dbReference type="EMBL" id="JANCLT010000004">
    <property type="protein sequence ID" value="MCP8968907.1"/>
    <property type="molecule type" value="Genomic_DNA"/>
</dbReference>
<evidence type="ECO:0000313" key="2">
    <source>
        <dbReference type="EMBL" id="MCP8968907.1"/>
    </source>
</evidence>
<feature type="transmembrane region" description="Helical" evidence="1">
    <location>
        <begin position="101"/>
        <end position="122"/>
    </location>
</feature>
<feature type="transmembrane region" description="Helical" evidence="1">
    <location>
        <begin position="158"/>
        <end position="179"/>
    </location>
</feature>
<sequence length="279" mass="31556">MRLSAALLRHASLSFCFIIFFSPVCSVVFTGTSYTAALSSVLQQLLQPQTILFPSSHWIREPFFFSNVRAVDLTAQFSFHDKTTFLFPYIWLPYLLSVSRFAAALLVGLLLSMLLMVCCFAVKPGPVLRFLPTVPLTAGLQLLLLLLTMQWHMPKLPAQLFIILAASLVLPLECVNLWLQKDGIPPSSFLQAIRLPFALLLRHWKPLCFAVWISASLFEYMLNTDGLITFLMQYILLSPSVVAVSLLLLYMPYLLLNMLLLQSGHRKEFSERTANELPL</sequence>
<keyword evidence="1" id="KW-0812">Transmembrane</keyword>
<dbReference type="AlphaFoldDB" id="A0AA42BPM6"/>
<keyword evidence="1" id="KW-0472">Membrane</keyword>